<gene>
    <name evidence="1" type="ORF">CEXT_537391</name>
</gene>
<reference evidence="1 2" key="1">
    <citation type="submission" date="2021-06" db="EMBL/GenBank/DDBJ databases">
        <title>Caerostris extrusa draft genome.</title>
        <authorList>
            <person name="Kono N."/>
            <person name="Arakawa K."/>
        </authorList>
    </citation>
    <scope>NUCLEOTIDE SEQUENCE [LARGE SCALE GENOMIC DNA]</scope>
</reference>
<dbReference type="AlphaFoldDB" id="A0AAV4VHW4"/>
<evidence type="ECO:0000313" key="1">
    <source>
        <dbReference type="EMBL" id="GIY69902.1"/>
    </source>
</evidence>
<dbReference type="EMBL" id="BPLR01014608">
    <property type="protein sequence ID" value="GIY69902.1"/>
    <property type="molecule type" value="Genomic_DNA"/>
</dbReference>
<organism evidence="1 2">
    <name type="scientific">Caerostris extrusa</name>
    <name type="common">Bark spider</name>
    <name type="synonym">Caerostris bankana</name>
    <dbReference type="NCBI Taxonomy" id="172846"/>
    <lineage>
        <taxon>Eukaryota</taxon>
        <taxon>Metazoa</taxon>
        <taxon>Ecdysozoa</taxon>
        <taxon>Arthropoda</taxon>
        <taxon>Chelicerata</taxon>
        <taxon>Arachnida</taxon>
        <taxon>Araneae</taxon>
        <taxon>Araneomorphae</taxon>
        <taxon>Entelegynae</taxon>
        <taxon>Araneoidea</taxon>
        <taxon>Araneidae</taxon>
        <taxon>Caerostris</taxon>
    </lineage>
</organism>
<proteinExistence type="predicted"/>
<protein>
    <submittedName>
        <fullName evidence="1">Uncharacterized protein</fullName>
    </submittedName>
</protein>
<accession>A0AAV4VHW4</accession>
<name>A0AAV4VHW4_CAEEX</name>
<evidence type="ECO:0000313" key="2">
    <source>
        <dbReference type="Proteomes" id="UP001054945"/>
    </source>
</evidence>
<dbReference type="Proteomes" id="UP001054945">
    <property type="component" value="Unassembled WGS sequence"/>
</dbReference>
<comment type="caution">
    <text evidence="1">The sequence shown here is derived from an EMBL/GenBank/DDBJ whole genome shotgun (WGS) entry which is preliminary data.</text>
</comment>
<keyword evidence="2" id="KW-1185">Reference proteome</keyword>
<sequence length="97" mass="11730">MIYGERNNSHPLIEYSVADIEKMKIRKRLSKYMPDFETGWKSGYLLCNAVHFYDAMKEMENSKWRSFYKDVGDYLPDSHINKRNASYYEQMVKRSWV</sequence>